<organism evidence="3 4">
    <name type="scientific">Rossellomorea oryzaecorticis</name>
    <dbReference type="NCBI Taxonomy" id="1396505"/>
    <lineage>
        <taxon>Bacteria</taxon>
        <taxon>Bacillati</taxon>
        <taxon>Bacillota</taxon>
        <taxon>Bacilli</taxon>
        <taxon>Bacillales</taxon>
        <taxon>Bacillaceae</taxon>
        <taxon>Rossellomorea</taxon>
    </lineage>
</organism>
<accession>A0ABU9KBL0</accession>
<evidence type="ECO:0000313" key="3">
    <source>
        <dbReference type="EMBL" id="MEL3973501.1"/>
    </source>
</evidence>
<gene>
    <name evidence="3" type="ORF">AAEO50_14520</name>
</gene>
<dbReference type="InterPro" id="IPR006976">
    <property type="entry name" value="VanZ-like"/>
</dbReference>
<name>A0ABU9KBL0_9BACI</name>
<feature type="transmembrane region" description="Helical" evidence="1">
    <location>
        <begin position="101"/>
        <end position="118"/>
    </location>
</feature>
<reference evidence="3 4" key="1">
    <citation type="submission" date="2024-04" db="EMBL/GenBank/DDBJ databases">
        <title>Bacillus oryzaecorticis sp. nov., a moderately halophilic bacterium isolated from rice husks.</title>
        <authorList>
            <person name="Zhu H.-S."/>
        </authorList>
    </citation>
    <scope>NUCLEOTIDE SEQUENCE [LARGE SCALE GENOMIC DNA]</scope>
    <source>
        <strain evidence="3 4">ZC255</strain>
    </source>
</reference>
<feature type="transmembrane region" description="Helical" evidence="1">
    <location>
        <begin position="125"/>
        <end position="146"/>
    </location>
</feature>
<dbReference type="PANTHER" id="PTHR36834:SF1">
    <property type="entry name" value="INTEGRAL MEMBRANE PROTEIN"/>
    <property type="match status" value="1"/>
</dbReference>
<dbReference type="EMBL" id="JBBYAF010000029">
    <property type="protein sequence ID" value="MEL3973501.1"/>
    <property type="molecule type" value="Genomic_DNA"/>
</dbReference>
<dbReference type="InterPro" id="IPR053150">
    <property type="entry name" value="Teicoplanin_resist-assoc"/>
</dbReference>
<feature type="transmembrane region" description="Helical" evidence="1">
    <location>
        <begin position="41"/>
        <end position="63"/>
    </location>
</feature>
<dbReference type="Pfam" id="PF04892">
    <property type="entry name" value="VanZ"/>
    <property type="match status" value="1"/>
</dbReference>
<evidence type="ECO:0000256" key="1">
    <source>
        <dbReference type="SAM" id="Phobius"/>
    </source>
</evidence>
<protein>
    <submittedName>
        <fullName evidence="3">VanZ family protein</fullName>
    </submittedName>
</protein>
<comment type="caution">
    <text evidence="3">The sequence shown here is derived from an EMBL/GenBank/DDBJ whole genome shotgun (WGS) entry which is preliminary data.</text>
</comment>
<feature type="domain" description="VanZ-like" evidence="2">
    <location>
        <begin position="57"/>
        <end position="174"/>
    </location>
</feature>
<dbReference type="Proteomes" id="UP001389717">
    <property type="component" value="Unassembled WGS sequence"/>
</dbReference>
<proteinExistence type="predicted"/>
<feature type="transmembrane region" description="Helical" evidence="1">
    <location>
        <begin position="158"/>
        <end position="182"/>
    </location>
</feature>
<evidence type="ECO:0000313" key="4">
    <source>
        <dbReference type="Proteomes" id="UP001389717"/>
    </source>
</evidence>
<keyword evidence="4" id="KW-1185">Reference proteome</keyword>
<keyword evidence="1" id="KW-1133">Transmembrane helix</keyword>
<feature type="transmembrane region" description="Helical" evidence="1">
    <location>
        <begin position="6"/>
        <end position="29"/>
    </location>
</feature>
<evidence type="ECO:0000259" key="2">
    <source>
        <dbReference type="Pfam" id="PF04892"/>
    </source>
</evidence>
<dbReference type="PANTHER" id="PTHR36834">
    <property type="entry name" value="MEMBRANE PROTEIN-RELATED"/>
    <property type="match status" value="1"/>
</dbReference>
<keyword evidence="1" id="KW-0812">Transmembrane</keyword>
<keyword evidence="1" id="KW-0472">Membrane</keyword>
<sequence>MHELWSAFGWVIPILALVTITSILAVSIWKKKKGKGRWMNLLPVLLLSISIGGICLITLTPFLGGGGVNGGSNGQTNMEPFSNLKLNLLYRNHLEVPIRNLLANVFLFVPFAFFSSWWMRHQRAIVLKVTFLGALLSFFIELTQYFLPLGRSTDIDDWLMNTLGSLIGGILFIIGGFFYKVWRLNNRKNK</sequence>
<dbReference type="RefSeq" id="WP_341985000.1">
    <property type="nucleotide sequence ID" value="NZ_JBBYAF010000029.1"/>
</dbReference>